<evidence type="ECO:0000256" key="1">
    <source>
        <dbReference type="SAM" id="Phobius"/>
    </source>
</evidence>
<evidence type="ECO:0000313" key="3">
    <source>
        <dbReference type="Proteomes" id="UP000298652"/>
    </source>
</evidence>
<accession>A0A4U6VCZ1</accession>
<sequence>MVVKCRLVVLLCCHLGIDHLPGGLILLKMSRTMNLVALVLDYVRH</sequence>
<evidence type="ECO:0000313" key="2">
    <source>
        <dbReference type="EMBL" id="TKW27330.1"/>
    </source>
</evidence>
<reference evidence="2" key="1">
    <citation type="submission" date="2019-03" db="EMBL/GenBank/DDBJ databases">
        <title>WGS assembly of Setaria viridis.</title>
        <authorList>
            <person name="Huang P."/>
            <person name="Jenkins J."/>
            <person name="Grimwood J."/>
            <person name="Barry K."/>
            <person name="Healey A."/>
            <person name="Mamidi S."/>
            <person name="Sreedasyam A."/>
            <person name="Shu S."/>
            <person name="Feldman M."/>
            <person name="Wu J."/>
            <person name="Yu Y."/>
            <person name="Chen C."/>
            <person name="Johnson J."/>
            <person name="Rokhsar D."/>
            <person name="Baxter I."/>
            <person name="Schmutz J."/>
            <person name="Brutnell T."/>
            <person name="Kellogg E."/>
        </authorList>
    </citation>
    <scope>NUCLEOTIDE SEQUENCE [LARGE SCALE GENOMIC DNA]</scope>
</reference>
<keyword evidence="1" id="KW-1133">Transmembrane helix</keyword>
<organism evidence="2 3">
    <name type="scientific">Setaria viridis</name>
    <name type="common">Green bristlegrass</name>
    <name type="synonym">Setaria italica subsp. viridis</name>
    <dbReference type="NCBI Taxonomy" id="4556"/>
    <lineage>
        <taxon>Eukaryota</taxon>
        <taxon>Viridiplantae</taxon>
        <taxon>Streptophyta</taxon>
        <taxon>Embryophyta</taxon>
        <taxon>Tracheophyta</taxon>
        <taxon>Spermatophyta</taxon>
        <taxon>Magnoliopsida</taxon>
        <taxon>Liliopsida</taxon>
        <taxon>Poales</taxon>
        <taxon>Poaceae</taxon>
        <taxon>PACMAD clade</taxon>
        <taxon>Panicoideae</taxon>
        <taxon>Panicodae</taxon>
        <taxon>Paniceae</taxon>
        <taxon>Cenchrinae</taxon>
        <taxon>Setaria</taxon>
    </lineage>
</organism>
<dbReference type="AlphaFoldDB" id="A0A4U6VCZ1"/>
<keyword evidence="3" id="KW-1185">Reference proteome</keyword>
<dbReference type="EMBL" id="CM016554">
    <property type="protein sequence ID" value="TKW27330.1"/>
    <property type="molecule type" value="Genomic_DNA"/>
</dbReference>
<proteinExistence type="predicted"/>
<dbReference type="Proteomes" id="UP000298652">
    <property type="component" value="Chromosome 3"/>
</dbReference>
<keyword evidence="1" id="KW-0812">Transmembrane</keyword>
<protein>
    <submittedName>
        <fullName evidence="2">Uncharacterized protein</fullName>
    </submittedName>
</protein>
<gene>
    <name evidence="2" type="ORF">SEVIR_3G250766v2</name>
</gene>
<keyword evidence="1" id="KW-0472">Membrane</keyword>
<name>A0A4U6VCZ1_SETVI</name>
<feature type="transmembrane region" description="Helical" evidence="1">
    <location>
        <begin position="6"/>
        <end position="27"/>
    </location>
</feature>
<dbReference type="Gramene" id="TKW27330">
    <property type="protein sequence ID" value="TKW27330"/>
    <property type="gene ID" value="SEVIR_3G250766v2"/>
</dbReference>